<dbReference type="AlphaFoldDB" id="F4S1K5"/>
<evidence type="ECO:0000313" key="1">
    <source>
        <dbReference type="EMBL" id="EGG01392.1"/>
    </source>
</evidence>
<keyword evidence="2" id="KW-1185">Reference proteome</keyword>
<dbReference type="KEGG" id="mlr:MELLADRAFT_67042"/>
<gene>
    <name evidence="1" type="ORF">MELLADRAFT_67042</name>
</gene>
<protein>
    <submittedName>
        <fullName evidence="1">Uncharacterized protein</fullName>
    </submittedName>
</protein>
<name>F4S1K5_MELLP</name>
<evidence type="ECO:0000313" key="2">
    <source>
        <dbReference type="Proteomes" id="UP000001072"/>
    </source>
</evidence>
<dbReference type="HOGENOM" id="CLU_1077989_0_0_1"/>
<dbReference type="RefSeq" id="XP_007415242.1">
    <property type="nucleotide sequence ID" value="XM_007415180.1"/>
</dbReference>
<organism evidence="2">
    <name type="scientific">Melampsora larici-populina (strain 98AG31 / pathotype 3-4-7)</name>
    <name type="common">Poplar leaf rust fungus</name>
    <dbReference type="NCBI Taxonomy" id="747676"/>
    <lineage>
        <taxon>Eukaryota</taxon>
        <taxon>Fungi</taxon>
        <taxon>Dikarya</taxon>
        <taxon>Basidiomycota</taxon>
        <taxon>Pucciniomycotina</taxon>
        <taxon>Pucciniomycetes</taxon>
        <taxon>Pucciniales</taxon>
        <taxon>Melampsoraceae</taxon>
        <taxon>Melampsora</taxon>
    </lineage>
</organism>
<proteinExistence type="predicted"/>
<dbReference type="OrthoDB" id="10432203at2759"/>
<dbReference type="VEuPathDB" id="FungiDB:MELLADRAFT_67042"/>
<reference evidence="2" key="1">
    <citation type="journal article" date="2011" name="Proc. Natl. Acad. Sci. U.S.A.">
        <title>Obligate biotrophy features unraveled by the genomic analysis of rust fungi.</title>
        <authorList>
            <person name="Duplessis S."/>
            <person name="Cuomo C.A."/>
            <person name="Lin Y.-C."/>
            <person name="Aerts A."/>
            <person name="Tisserant E."/>
            <person name="Veneault-Fourrey C."/>
            <person name="Joly D.L."/>
            <person name="Hacquard S."/>
            <person name="Amselem J."/>
            <person name="Cantarel B.L."/>
            <person name="Chiu R."/>
            <person name="Coutinho P.M."/>
            <person name="Feau N."/>
            <person name="Field M."/>
            <person name="Frey P."/>
            <person name="Gelhaye E."/>
            <person name="Goldberg J."/>
            <person name="Grabherr M.G."/>
            <person name="Kodira C.D."/>
            <person name="Kohler A."/>
            <person name="Kuees U."/>
            <person name="Lindquist E.A."/>
            <person name="Lucas S.M."/>
            <person name="Mago R."/>
            <person name="Mauceli E."/>
            <person name="Morin E."/>
            <person name="Murat C."/>
            <person name="Pangilinan J.L."/>
            <person name="Park R."/>
            <person name="Pearson M."/>
            <person name="Quesneville H."/>
            <person name="Rouhier N."/>
            <person name="Sakthikumar S."/>
            <person name="Salamov A.A."/>
            <person name="Schmutz J."/>
            <person name="Selles B."/>
            <person name="Shapiro H."/>
            <person name="Tanguay P."/>
            <person name="Tuskan G.A."/>
            <person name="Henrissat B."/>
            <person name="Van de Peer Y."/>
            <person name="Rouze P."/>
            <person name="Ellis J.G."/>
            <person name="Dodds P.N."/>
            <person name="Schein J.E."/>
            <person name="Zhong S."/>
            <person name="Hamelin R.C."/>
            <person name="Grigoriev I.V."/>
            <person name="Szabo L.J."/>
            <person name="Martin F."/>
        </authorList>
    </citation>
    <scope>NUCLEOTIDE SEQUENCE [LARGE SCALE GENOMIC DNA]</scope>
    <source>
        <strain evidence="2">98AG31 / pathotype 3-4-7</strain>
    </source>
</reference>
<dbReference type="InParanoid" id="F4S1K5"/>
<dbReference type="GeneID" id="18930757"/>
<accession>F4S1K5</accession>
<sequence>MIKPQIFIPVDLGVEMIKKPRYLMKPSAKKNRVGSNGVRLRGNWSLTYQEYIISFWITHKNIYTQIKFDPTLQLVLESQIVQTKLIEKVHRFPQSFAPVENVFMSWVQLTLISQSEVILNYIKSIEDPFTSHTFMSTQFQIQPYGLKIDPPEISWDEIKIIQFWSTYMCVFLKMQKLGETPSLERSIGKLVKFNYKETSNIMRKFLIHIDEYSINQKVPVLAQFLQYFSELTEHKAQCEFALGVLSEFHKECTLNQNL</sequence>
<dbReference type="Proteomes" id="UP000001072">
    <property type="component" value="Unassembled WGS sequence"/>
</dbReference>
<dbReference type="EMBL" id="GL883138">
    <property type="protein sequence ID" value="EGG01392.1"/>
    <property type="molecule type" value="Genomic_DNA"/>
</dbReference>